<evidence type="ECO:0000256" key="1">
    <source>
        <dbReference type="SAM" id="Coils"/>
    </source>
</evidence>
<feature type="coiled-coil region" evidence="1">
    <location>
        <begin position="99"/>
        <end position="126"/>
    </location>
</feature>
<accession>A0AAF3FE72</accession>
<organism evidence="2 3">
    <name type="scientific">Mesorhabditis belari</name>
    <dbReference type="NCBI Taxonomy" id="2138241"/>
    <lineage>
        <taxon>Eukaryota</taxon>
        <taxon>Metazoa</taxon>
        <taxon>Ecdysozoa</taxon>
        <taxon>Nematoda</taxon>
        <taxon>Chromadorea</taxon>
        <taxon>Rhabditida</taxon>
        <taxon>Rhabditina</taxon>
        <taxon>Rhabditomorpha</taxon>
        <taxon>Rhabditoidea</taxon>
        <taxon>Rhabditidae</taxon>
        <taxon>Mesorhabditinae</taxon>
        <taxon>Mesorhabditis</taxon>
    </lineage>
</organism>
<proteinExistence type="predicted"/>
<reference evidence="3" key="1">
    <citation type="submission" date="2024-02" db="UniProtKB">
        <authorList>
            <consortium name="WormBaseParasite"/>
        </authorList>
    </citation>
    <scope>IDENTIFICATION</scope>
</reference>
<dbReference type="PANTHER" id="PTHR33488">
    <property type="entry name" value="ZGC:162509"/>
    <property type="match status" value="1"/>
</dbReference>
<protein>
    <submittedName>
        <fullName evidence="3">Uncharacterized protein</fullName>
    </submittedName>
</protein>
<keyword evidence="1" id="KW-0175">Coiled coil</keyword>
<evidence type="ECO:0000313" key="3">
    <source>
        <dbReference type="WBParaSite" id="MBELARI_LOCUS5314"/>
    </source>
</evidence>
<dbReference type="WBParaSite" id="MBELARI_LOCUS5314">
    <property type="protein sequence ID" value="MBELARI_LOCUS5314"/>
    <property type="gene ID" value="MBELARI_LOCUS5314"/>
</dbReference>
<dbReference type="Proteomes" id="UP000887575">
    <property type="component" value="Unassembled WGS sequence"/>
</dbReference>
<dbReference type="PANTHER" id="PTHR33488:SF2">
    <property type="entry name" value="EARLY ENDOSOME ANTIGEN 1-LIKE"/>
    <property type="match status" value="1"/>
</dbReference>
<sequence length="421" mass="47692">MVIIEQSLIDLPTLLTNTIRHTAKMKDRSRVAFAYKRINKRIERAAKTCHDVAINTTITFQQVLYEIDELQQATMGAESRNQVVVGQHKNTSIFLAQREASMREKLKDIERRYKEIQEDRKRALKEFQKQYDKTGKLGRMLAAAAIDLVSFIPQAFMTVYTGGAMAASGSQSGSDPFDGMSNGNLNSESTMARLERIDKDKLSLANARLAEESAREKAQFDAMLKEKEAFAEVIAQLQSINLEVVNLEEVMKVLRQAVQHLGKIRNQWSQLADYFSTLKIVIETKLIGENLNELLEDNEQLAVTGFIEEFSLETSLRFIGYCIQIENSAKLYLSVSKDYIFPVLGRVGGQFGLSKSSAKAEQQHFASHYDKTMAGVKGLVDAEKKQLDARFERQIDIYWKSLKISQQKQITQLLNGTQLLN</sequence>
<evidence type="ECO:0000313" key="2">
    <source>
        <dbReference type="Proteomes" id="UP000887575"/>
    </source>
</evidence>
<keyword evidence="2" id="KW-1185">Reference proteome</keyword>
<dbReference type="AlphaFoldDB" id="A0AAF3FE72"/>
<name>A0AAF3FE72_9BILA</name>